<accession>A0A520RWM4</accession>
<evidence type="ECO:0000256" key="2">
    <source>
        <dbReference type="ARBA" id="ARBA00005689"/>
    </source>
</evidence>
<dbReference type="InterPro" id="IPR008143">
    <property type="entry name" value="Ala_DH/PNT_CS2"/>
</dbReference>
<organism evidence="11 12">
    <name type="scientific">OM182 bacterium</name>
    <dbReference type="NCBI Taxonomy" id="2510334"/>
    <lineage>
        <taxon>Bacteria</taxon>
        <taxon>Pseudomonadati</taxon>
        <taxon>Pseudomonadota</taxon>
        <taxon>Gammaproteobacteria</taxon>
        <taxon>OMG group</taxon>
        <taxon>OM182 clade</taxon>
    </lineage>
</organism>
<keyword evidence="6" id="KW-1278">Translocase</keyword>
<keyword evidence="5" id="KW-0521">NADP</keyword>
<evidence type="ECO:0000259" key="9">
    <source>
        <dbReference type="SMART" id="SM01002"/>
    </source>
</evidence>
<keyword evidence="4" id="KW-0547">Nucleotide-binding</keyword>
<reference evidence="11 12" key="1">
    <citation type="submission" date="2019-02" db="EMBL/GenBank/DDBJ databases">
        <title>Prokaryotic population dynamics and viral predation in marine succession experiment using metagenomics: the confinement effect.</title>
        <authorList>
            <person name="Haro-Moreno J.M."/>
            <person name="Rodriguez-Valera F."/>
            <person name="Lopez-Perez M."/>
        </authorList>
    </citation>
    <scope>NUCLEOTIDE SEQUENCE [LARGE SCALE GENOMIC DNA]</scope>
    <source>
        <strain evidence="11">MED-G157</strain>
    </source>
</reference>
<protein>
    <recommendedName>
        <fullName evidence="3">proton-translocating NAD(P)(+) transhydrogenase</fullName>
        <ecNumber evidence="3">7.1.1.1</ecNumber>
    </recommendedName>
</protein>
<sequence length="377" mass="40552">MQIVVPAETEENERRVALTPESVKKLIHLGFSVKVEDGIGAKAGYSNEEYSKAGGIISMERDTLLKEGDIIARVKKPDIEEISKLKAGSLHISYLDPYNEIDIVDKMSQQGVTAISMEMIPRTTRAQKMDALSSQANLAGYVMVILAAEKIDRILPMMMTPAGTISPARVFVIGAGVAGLQAIATAKRLGARVDAFDTRPIVAEQVRSVGGKFLEIDLGETGQTKDGYAKELSPEQLDKQRQGMKEIISQSDIVITTAQVFGRPAPRIVTKDMVEAMKPGGVIVDMAVESGGNVEGSIPGKTTEISGVSIIGVSNLPAVVAKDASQMYSSNVYNLISEYWSAEEKMLNLSLEDDILAGCIVTHGGDLVNEAIKNLRN</sequence>
<name>A0A520RWM4_9GAMM</name>
<dbReference type="Pfam" id="PF01262">
    <property type="entry name" value="AlaDh_PNT_C"/>
    <property type="match status" value="1"/>
</dbReference>
<dbReference type="GO" id="GO:0050661">
    <property type="term" value="F:NADP binding"/>
    <property type="evidence" value="ECO:0007669"/>
    <property type="project" value="TreeGrafter"/>
</dbReference>
<proteinExistence type="inferred from homology"/>
<dbReference type="GO" id="GO:0016491">
    <property type="term" value="F:oxidoreductase activity"/>
    <property type="evidence" value="ECO:0007669"/>
    <property type="project" value="UniProtKB-KW"/>
</dbReference>
<dbReference type="EC" id="7.1.1.1" evidence="3"/>
<comment type="function">
    <text evidence="1">The transhydrogenation between NADH and NADP is coupled to respiration and ATP hydrolysis and functions as a proton pump across the membrane.</text>
</comment>
<dbReference type="InterPro" id="IPR007698">
    <property type="entry name" value="AlaDH/PNT_NAD(H)-bd"/>
</dbReference>
<dbReference type="PANTHER" id="PTHR10160:SF19">
    <property type="entry name" value="PROTON-TRANSLOCATING NAD(P)(+) TRANSHYDROGENASE"/>
    <property type="match status" value="1"/>
</dbReference>
<dbReference type="SUPFAM" id="SSF51735">
    <property type="entry name" value="NAD(P)-binding Rossmann-fold domains"/>
    <property type="match status" value="1"/>
</dbReference>
<dbReference type="Gene3D" id="3.40.50.720">
    <property type="entry name" value="NAD(P)-binding Rossmann-like Domain"/>
    <property type="match status" value="2"/>
</dbReference>
<dbReference type="EMBL" id="SHAG01000070">
    <property type="protein sequence ID" value="RZO74636.1"/>
    <property type="molecule type" value="Genomic_DNA"/>
</dbReference>
<comment type="similarity">
    <text evidence="2">Belongs to the AlaDH/PNT family.</text>
</comment>
<dbReference type="AlphaFoldDB" id="A0A520RWM4"/>
<evidence type="ECO:0000313" key="12">
    <source>
        <dbReference type="Proteomes" id="UP000316199"/>
    </source>
</evidence>
<feature type="domain" description="Alanine dehydrogenase/pyridine nucleotide transhydrogenase NAD(H)-binding" evidence="9">
    <location>
        <begin position="148"/>
        <end position="312"/>
    </location>
</feature>
<keyword evidence="7" id="KW-0520">NAD</keyword>
<dbReference type="GO" id="GO:0005886">
    <property type="term" value="C:plasma membrane"/>
    <property type="evidence" value="ECO:0007669"/>
    <property type="project" value="TreeGrafter"/>
</dbReference>
<evidence type="ECO:0000256" key="1">
    <source>
        <dbReference type="ARBA" id="ARBA00003943"/>
    </source>
</evidence>
<dbReference type="NCBIfam" id="NF006942">
    <property type="entry name" value="PRK09424.1"/>
    <property type="match status" value="1"/>
</dbReference>
<evidence type="ECO:0000259" key="10">
    <source>
        <dbReference type="SMART" id="SM01003"/>
    </source>
</evidence>
<gene>
    <name evidence="11" type="ORF">EVA68_08725</name>
</gene>
<evidence type="ECO:0000256" key="3">
    <source>
        <dbReference type="ARBA" id="ARBA00012943"/>
    </source>
</evidence>
<dbReference type="CDD" id="cd05304">
    <property type="entry name" value="Rubrum_tdh"/>
    <property type="match status" value="1"/>
</dbReference>
<dbReference type="Proteomes" id="UP000316199">
    <property type="component" value="Unassembled WGS sequence"/>
</dbReference>
<evidence type="ECO:0000313" key="11">
    <source>
        <dbReference type="EMBL" id="RZO74636.1"/>
    </source>
</evidence>
<comment type="caution">
    <text evidence="11">The sequence shown here is derived from an EMBL/GenBank/DDBJ whole genome shotgun (WGS) entry which is preliminary data.</text>
</comment>
<dbReference type="SMART" id="SM01003">
    <property type="entry name" value="AlaDh_PNT_N"/>
    <property type="match status" value="1"/>
</dbReference>
<keyword evidence="11" id="KW-0560">Oxidoreductase</keyword>
<evidence type="ECO:0000256" key="6">
    <source>
        <dbReference type="ARBA" id="ARBA00022967"/>
    </source>
</evidence>
<feature type="domain" description="Alanine dehydrogenase/pyridine nucleotide transhydrogenase N-terminal" evidence="10">
    <location>
        <begin position="4"/>
        <end position="139"/>
    </location>
</feature>
<dbReference type="SMART" id="SM01002">
    <property type="entry name" value="AlaDh_PNT_C"/>
    <property type="match status" value="1"/>
</dbReference>
<comment type="catalytic activity">
    <reaction evidence="8">
        <text>NAD(+) + NADPH + H(+)(in) = NADH + NADP(+) + H(+)(out)</text>
        <dbReference type="Rhea" id="RHEA:47992"/>
        <dbReference type="ChEBI" id="CHEBI:15378"/>
        <dbReference type="ChEBI" id="CHEBI:57540"/>
        <dbReference type="ChEBI" id="CHEBI:57783"/>
        <dbReference type="ChEBI" id="CHEBI:57945"/>
        <dbReference type="ChEBI" id="CHEBI:58349"/>
        <dbReference type="EC" id="7.1.1.1"/>
    </reaction>
</comment>
<evidence type="ECO:0000256" key="5">
    <source>
        <dbReference type="ARBA" id="ARBA00022857"/>
    </source>
</evidence>
<evidence type="ECO:0000256" key="8">
    <source>
        <dbReference type="ARBA" id="ARBA00048202"/>
    </source>
</evidence>
<evidence type="ECO:0000256" key="7">
    <source>
        <dbReference type="ARBA" id="ARBA00023027"/>
    </source>
</evidence>
<dbReference type="PROSITE" id="PS00837">
    <property type="entry name" value="ALADH_PNT_2"/>
    <property type="match status" value="1"/>
</dbReference>
<evidence type="ECO:0000256" key="4">
    <source>
        <dbReference type="ARBA" id="ARBA00022741"/>
    </source>
</evidence>
<dbReference type="GO" id="GO:0006740">
    <property type="term" value="P:NADPH regeneration"/>
    <property type="evidence" value="ECO:0007669"/>
    <property type="project" value="TreeGrafter"/>
</dbReference>
<dbReference type="PANTHER" id="PTHR10160">
    <property type="entry name" value="NAD(P) TRANSHYDROGENASE"/>
    <property type="match status" value="1"/>
</dbReference>
<dbReference type="InterPro" id="IPR036291">
    <property type="entry name" value="NAD(P)-bd_dom_sf"/>
</dbReference>
<dbReference type="SUPFAM" id="SSF52283">
    <property type="entry name" value="Formate/glycerate dehydrogenase catalytic domain-like"/>
    <property type="match status" value="1"/>
</dbReference>
<dbReference type="GO" id="GO:0008750">
    <property type="term" value="F:proton-translocating NAD(P)+ transhydrogenase activity"/>
    <property type="evidence" value="ECO:0007669"/>
    <property type="project" value="UniProtKB-EC"/>
</dbReference>
<dbReference type="Pfam" id="PF05222">
    <property type="entry name" value="AlaDh_PNT_N"/>
    <property type="match status" value="1"/>
</dbReference>
<dbReference type="InterPro" id="IPR007886">
    <property type="entry name" value="AlaDH/PNT_N"/>
</dbReference>